<dbReference type="EMBL" id="FWWW01000058">
    <property type="protein sequence ID" value="SMB92343.1"/>
    <property type="molecule type" value="Genomic_DNA"/>
</dbReference>
<reference evidence="3 4" key="1">
    <citation type="submission" date="2017-04" db="EMBL/GenBank/DDBJ databases">
        <authorList>
            <person name="Afonso C.L."/>
            <person name="Miller P.J."/>
            <person name="Scott M.A."/>
            <person name="Spackman E."/>
            <person name="Goraichik I."/>
            <person name="Dimitrov K.M."/>
            <person name="Suarez D.L."/>
            <person name="Swayne D.E."/>
        </authorList>
    </citation>
    <scope>NUCLEOTIDE SEQUENCE [LARGE SCALE GENOMIC DNA]</scope>
    <source>
        <strain evidence="3 4">DSM 11622</strain>
    </source>
</reference>
<dbReference type="PANTHER" id="PTHR30273:SF2">
    <property type="entry name" value="PROTEIN FECR"/>
    <property type="match status" value="1"/>
</dbReference>
<evidence type="ECO:0000259" key="2">
    <source>
        <dbReference type="Pfam" id="PF16344"/>
    </source>
</evidence>
<evidence type="ECO:0000313" key="3">
    <source>
        <dbReference type="EMBL" id="SMB92343.1"/>
    </source>
</evidence>
<dbReference type="Proteomes" id="UP000192266">
    <property type="component" value="Unassembled WGS sequence"/>
</dbReference>
<sequence length="382" mass="42063">MEMNGAASDYPPGRIMWQCVAGLFHHLIMNYAAYSTEDFLADESFQSFVIGHDATAGQFWRAWIVQNPARQPEFDEAVALLQLLATRQPQPLPEALKQEEAAKLRHAMHPPVAPRAQPVLRVGRHARRWASAVVAALALGFAGVRLWQHATPTAPTWTSYTTHTGEHREVTLPDGSRVTMNANSVLKLATTWQPGHVREVWLAGEAFFAVRHTAPAHLKAVATAPAGVKFVVHAGPLDVAVLGTQFNVLRRVGKTRVVLNTGQIQLRHRQAGRLDQVLLEPGELVEYNETAPQAALVKRMVRADFYSAWTSGQLQFDQTPVADIVALLKDSYGLDVALGNPALARQKLTGTVPNHDVDVLLNAVGKSLDVKVRRQGNRVWLE</sequence>
<dbReference type="GO" id="GO:0016989">
    <property type="term" value="F:sigma factor antagonist activity"/>
    <property type="evidence" value="ECO:0007669"/>
    <property type="project" value="TreeGrafter"/>
</dbReference>
<keyword evidence="4" id="KW-1185">Reference proteome</keyword>
<dbReference type="InterPro" id="IPR006860">
    <property type="entry name" value="FecR"/>
</dbReference>
<dbReference type="InterPro" id="IPR012373">
    <property type="entry name" value="Ferrdict_sens_TM"/>
</dbReference>
<dbReference type="AlphaFoldDB" id="A0A1W1VGJ9"/>
<feature type="domain" description="Protein FecR C-terminal" evidence="2">
    <location>
        <begin position="314"/>
        <end position="380"/>
    </location>
</feature>
<dbReference type="PIRSF" id="PIRSF018266">
    <property type="entry name" value="FecR"/>
    <property type="match status" value="1"/>
</dbReference>
<organism evidence="3 4">
    <name type="scientific">Hymenobacter roseosalivarius DSM 11622</name>
    <dbReference type="NCBI Taxonomy" id="645990"/>
    <lineage>
        <taxon>Bacteria</taxon>
        <taxon>Pseudomonadati</taxon>
        <taxon>Bacteroidota</taxon>
        <taxon>Cytophagia</taxon>
        <taxon>Cytophagales</taxon>
        <taxon>Hymenobacteraceae</taxon>
        <taxon>Hymenobacter</taxon>
    </lineage>
</organism>
<dbReference type="Pfam" id="PF04773">
    <property type="entry name" value="FecR"/>
    <property type="match status" value="1"/>
</dbReference>
<feature type="domain" description="FecR protein" evidence="1">
    <location>
        <begin position="160"/>
        <end position="264"/>
    </location>
</feature>
<dbReference type="PANTHER" id="PTHR30273">
    <property type="entry name" value="PERIPLASMIC SIGNAL SENSOR AND SIGMA FACTOR ACTIVATOR FECR-RELATED"/>
    <property type="match status" value="1"/>
</dbReference>
<protein>
    <submittedName>
        <fullName evidence="3">FecR family protein</fullName>
    </submittedName>
</protein>
<evidence type="ECO:0000259" key="1">
    <source>
        <dbReference type="Pfam" id="PF04773"/>
    </source>
</evidence>
<dbReference type="STRING" id="645990.SAMN00120144_2135"/>
<dbReference type="InterPro" id="IPR032508">
    <property type="entry name" value="FecR_C"/>
</dbReference>
<proteinExistence type="predicted"/>
<dbReference type="Gene3D" id="2.60.120.1440">
    <property type="match status" value="1"/>
</dbReference>
<dbReference type="Pfam" id="PF16344">
    <property type="entry name" value="FecR_C"/>
    <property type="match status" value="1"/>
</dbReference>
<name>A0A1W1VGJ9_9BACT</name>
<dbReference type="Gene3D" id="3.55.50.30">
    <property type="match status" value="1"/>
</dbReference>
<accession>A0A1W1VGJ9</accession>
<gene>
    <name evidence="3" type="ORF">SAMN00120144_2135</name>
</gene>
<evidence type="ECO:0000313" key="4">
    <source>
        <dbReference type="Proteomes" id="UP000192266"/>
    </source>
</evidence>